<dbReference type="GO" id="GO:0007166">
    <property type="term" value="P:cell surface receptor signaling pathway"/>
    <property type="evidence" value="ECO:0007669"/>
    <property type="project" value="InterPro"/>
</dbReference>
<proteinExistence type="predicted"/>
<accession>A0A8H6ZBX8</accession>
<reference evidence="1" key="1">
    <citation type="submission" date="2020-05" db="EMBL/GenBank/DDBJ databases">
        <title>Mycena genomes resolve the evolution of fungal bioluminescence.</title>
        <authorList>
            <person name="Tsai I.J."/>
        </authorList>
    </citation>
    <scope>NUCLEOTIDE SEQUENCE</scope>
    <source>
        <strain evidence="1">160909Yilan</strain>
    </source>
</reference>
<evidence type="ECO:0000313" key="2">
    <source>
        <dbReference type="Proteomes" id="UP000623467"/>
    </source>
</evidence>
<gene>
    <name evidence="1" type="ORF">MSAN_00341800</name>
</gene>
<dbReference type="CDD" id="cd21037">
    <property type="entry name" value="MLKL_NTD"/>
    <property type="match status" value="1"/>
</dbReference>
<name>A0A8H6ZBX8_9AGAR</name>
<comment type="caution">
    <text evidence="1">The sequence shown here is derived from an EMBL/GenBank/DDBJ whole genome shotgun (WGS) entry which is preliminary data.</text>
</comment>
<keyword evidence="2" id="KW-1185">Reference proteome</keyword>
<protein>
    <submittedName>
        <fullName evidence="1">Uncharacterized protein</fullName>
    </submittedName>
</protein>
<dbReference type="Gene3D" id="1.20.930.20">
    <property type="entry name" value="Adaptor protein Cbl, N-terminal domain"/>
    <property type="match status" value="1"/>
</dbReference>
<evidence type="ECO:0000313" key="1">
    <source>
        <dbReference type="EMBL" id="KAF7374572.1"/>
    </source>
</evidence>
<dbReference type="EMBL" id="JACAZH010000002">
    <property type="protein sequence ID" value="KAF7374572.1"/>
    <property type="molecule type" value="Genomic_DNA"/>
</dbReference>
<sequence length="459" mass="50059">MSLHDSTSRAESLCTQCATSPGMNVFQPIAVSAVEVCRAAQNLVQENGTHTARMEKLAALIVHEAERAITEMACATLQSPAETIQTLEPLEAKLDEIRRTIEHQPMRSKKSKWFKDYTFDREIGRLKKELKALVNEPLKNTHKFPAAHSSGISYMEFANLTIRTASAVCDASVLNFLKPVVGIAQIISETAQTVKTNRKAALQLASHSSMVMRSIAEHAATIGSAESNNRPLVVLSSVLSDIQLHLTDLQKSRRQRRITSWIMANKEKDRINGFNQRLDKALALFTSTNILSTHTEVREIVAQVHMNTDLLTTVRADLATVLVTVSTSAAPISLSTVEGISQSRAEGEDGWNRGKKLVEGAAHNSFDDVPLIVVRLDYIGKIFISVLSFLIQNRPKSNRAAALQLAVHSSTVTRTISERAATLGLDGFPANTEVLVTPKCSTSSTSRSLAATTMASHPG</sequence>
<dbReference type="AlphaFoldDB" id="A0A8H6ZBX8"/>
<dbReference type="Proteomes" id="UP000623467">
    <property type="component" value="Unassembled WGS sequence"/>
</dbReference>
<dbReference type="InterPro" id="IPR036537">
    <property type="entry name" value="Adaptor_Cbl_N_dom_sf"/>
</dbReference>
<dbReference type="InterPro" id="IPR059179">
    <property type="entry name" value="MLKL-like_MCAfunc"/>
</dbReference>
<organism evidence="1 2">
    <name type="scientific">Mycena sanguinolenta</name>
    <dbReference type="NCBI Taxonomy" id="230812"/>
    <lineage>
        <taxon>Eukaryota</taxon>
        <taxon>Fungi</taxon>
        <taxon>Dikarya</taxon>
        <taxon>Basidiomycota</taxon>
        <taxon>Agaricomycotina</taxon>
        <taxon>Agaricomycetes</taxon>
        <taxon>Agaricomycetidae</taxon>
        <taxon>Agaricales</taxon>
        <taxon>Marasmiineae</taxon>
        <taxon>Mycenaceae</taxon>
        <taxon>Mycena</taxon>
    </lineage>
</organism>